<dbReference type="Proteomes" id="UP000032142">
    <property type="component" value="Unassembled WGS sequence"/>
</dbReference>
<protein>
    <submittedName>
        <fullName evidence="1">Uncharacterized protein</fullName>
    </submittedName>
</protein>
<name>A0A0B0PP41_GOSAR</name>
<dbReference type="EMBL" id="KN435477">
    <property type="protein sequence ID" value="KHG26209.1"/>
    <property type="molecule type" value="Genomic_DNA"/>
</dbReference>
<dbReference type="AlphaFoldDB" id="A0A0B0PP41"/>
<evidence type="ECO:0000313" key="2">
    <source>
        <dbReference type="Proteomes" id="UP000032142"/>
    </source>
</evidence>
<accession>A0A0B0PP41</accession>
<proteinExistence type="predicted"/>
<gene>
    <name evidence="1" type="ORF">F383_31960</name>
</gene>
<organism evidence="1 2">
    <name type="scientific">Gossypium arboreum</name>
    <name type="common">Tree cotton</name>
    <name type="synonym">Gossypium nanking</name>
    <dbReference type="NCBI Taxonomy" id="29729"/>
    <lineage>
        <taxon>Eukaryota</taxon>
        <taxon>Viridiplantae</taxon>
        <taxon>Streptophyta</taxon>
        <taxon>Embryophyta</taxon>
        <taxon>Tracheophyta</taxon>
        <taxon>Spermatophyta</taxon>
        <taxon>Magnoliopsida</taxon>
        <taxon>eudicotyledons</taxon>
        <taxon>Gunneridae</taxon>
        <taxon>Pentapetalae</taxon>
        <taxon>rosids</taxon>
        <taxon>malvids</taxon>
        <taxon>Malvales</taxon>
        <taxon>Malvaceae</taxon>
        <taxon>Malvoideae</taxon>
        <taxon>Gossypium</taxon>
    </lineage>
</organism>
<evidence type="ECO:0000313" key="1">
    <source>
        <dbReference type="EMBL" id="KHG26209.1"/>
    </source>
</evidence>
<sequence>MHFESLNLSSGDQVITILLRLRKQNLWKRLLWKLRVSSF</sequence>
<reference evidence="2" key="1">
    <citation type="submission" date="2014-09" db="EMBL/GenBank/DDBJ databases">
        <authorList>
            <person name="Mudge J."/>
            <person name="Ramaraj T."/>
            <person name="Lindquist I.E."/>
            <person name="Bharti A.K."/>
            <person name="Sundararajan A."/>
            <person name="Cameron C.T."/>
            <person name="Woodward J.E."/>
            <person name="May G.D."/>
            <person name="Brubaker C."/>
            <person name="Broadhvest J."/>
            <person name="Wilkins T.A."/>
        </authorList>
    </citation>
    <scope>NUCLEOTIDE SEQUENCE</scope>
    <source>
        <strain evidence="2">cv. AKA8401</strain>
    </source>
</reference>
<keyword evidence="2" id="KW-1185">Reference proteome</keyword>